<evidence type="ECO:0000256" key="1">
    <source>
        <dbReference type="SAM" id="Phobius"/>
    </source>
</evidence>
<keyword evidence="1" id="KW-1133">Transmembrane helix</keyword>
<keyword evidence="1" id="KW-0812">Transmembrane</keyword>
<feature type="transmembrane region" description="Helical" evidence="1">
    <location>
        <begin position="31"/>
        <end position="51"/>
    </location>
</feature>
<dbReference type="AlphaFoldDB" id="A0A410FZT7"/>
<evidence type="ECO:0000313" key="2">
    <source>
        <dbReference type="EMBL" id="QAA80519.1"/>
    </source>
</evidence>
<feature type="transmembrane region" description="Helical" evidence="1">
    <location>
        <begin position="7"/>
        <end position="25"/>
    </location>
</feature>
<dbReference type="KEGG" id="aev:EI546_01695"/>
<accession>A0A410FZT7</accession>
<protein>
    <submittedName>
        <fullName evidence="2">Uncharacterized protein</fullName>
    </submittedName>
</protein>
<organism evidence="2 3">
    <name type="scientific">Aequorivita ciconiae</name>
    <dbReference type="NCBI Taxonomy" id="2494375"/>
    <lineage>
        <taxon>Bacteria</taxon>
        <taxon>Pseudomonadati</taxon>
        <taxon>Bacteroidota</taxon>
        <taxon>Flavobacteriia</taxon>
        <taxon>Flavobacteriales</taxon>
        <taxon>Flavobacteriaceae</taxon>
        <taxon>Aequorivita</taxon>
    </lineage>
</organism>
<dbReference type="OrthoDB" id="1367298at2"/>
<sequence>MKLSGITYLIITSLILLMLTIFIYLDIPFSWIFYITVLGQIFLVISVYKILTDNYTTKKTFKDFYEDHPIGREEGYFENTD</sequence>
<gene>
    <name evidence="2" type="ORF">EI546_01695</name>
</gene>
<dbReference type="EMBL" id="CP034951">
    <property type="protein sequence ID" value="QAA80519.1"/>
    <property type="molecule type" value="Genomic_DNA"/>
</dbReference>
<evidence type="ECO:0000313" key="3">
    <source>
        <dbReference type="Proteomes" id="UP000285517"/>
    </source>
</evidence>
<keyword evidence="1" id="KW-0472">Membrane</keyword>
<name>A0A410FZT7_9FLAO</name>
<keyword evidence="3" id="KW-1185">Reference proteome</keyword>
<proteinExistence type="predicted"/>
<reference evidence="2 3" key="1">
    <citation type="submission" date="2019-01" db="EMBL/GenBank/DDBJ databases">
        <title>Complete genome sequencing of Aequorivita sp. H23M31.</title>
        <authorList>
            <person name="Bae J.-W."/>
        </authorList>
    </citation>
    <scope>NUCLEOTIDE SEQUENCE [LARGE SCALE GENOMIC DNA]</scope>
    <source>
        <strain evidence="2 3">H23M31</strain>
    </source>
</reference>
<dbReference type="Proteomes" id="UP000285517">
    <property type="component" value="Chromosome"/>
</dbReference>
<dbReference type="RefSeq" id="WP_128248919.1">
    <property type="nucleotide sequence ID" value="NZ_CP034951.1"/>
</dbReference>